<dbReference type="OrthoDB" id="3693030at2759"/>
<dbReference type="InParanoid" id="B2VZA0"/>
<dbReference type="KEGG" id="ptrr:6340963"/>
<proteinExistence type="predicted"/>
<feature type="region of interest" description="Disordered" evidence="1">
    <location>
        <begin position="115"/>
        <end position="202"/>
    </location>
</feature>
<feature type="compositionally biased region" description="Polar residues" evidence="1">
    <location>
        <begin position="232"/>
        <end position="241"/>
    </location>
</feature>
<dbReference type="AlphaFoldDB" id="B2VZA0"/>
<feature type="compositionally biased region" description="Polar residues" evidence="1">
    <location>
        <begin position="118"/>
        <end position="128"/>
    </location>
</feature>
<name>B2VZA0_PYRTR</name>
<evidence type="ECO:0000313" key="3">
    <source>
        <dbReference type="Proteomes" id="UP000001471"/>
    </source>
</evidence>
<evidence type="ECO:0000313" key="2">
    <source>
        <dbReference type="EMBL" id="EDU45263.1"/>
    </source>
</evidence>
<accession>B2VZA0</accession>
<feature type="compositionally biased region" description="Basic and acidic residues" evidence="1">
    <location>
        <begin position="158"/>
        <end position="173"/>
    </location>
</feature>
<dbReference type="Proteomes" id="UP000001471">
    <property type="component" value="Unassembled WGS sequence"/>
</dbReference>
<protein>
    <submittedName>
        <fullName evidence="2">Uncharacterized protein</fullName>
    </submittedName>
</protein>
<dbReference type="GeneID" id="6340963"/>
<dbReference type="EMBL" id="DS231616">
    <property type="protein sequence ID" value="EDU45263.1"/>
    <property type="molecule type" value="Genomic_DNA"/>
</dbReference>
<evidence type="ECO:0000256" key="1">
    <source>
        <dbReference type="SAM" id="MobiDB-lite"/>
    </source>
</evidence>
<feature type="region of interest" description="Disordered" evidence="1">
    <location>
        <begin position="220"/>
        <end position="241"/>
    </location>
</feature>
<feature type="compositionally biased region" description="Basic and acidic residues" evidence="1">
    <location>
        <begin position="136"/>
        <end position="149"/>
    </location>
</feature>
<organism evidence="2 3">
    <name type="scientific">Pyrenophora tritici-repentis (strain Pt-1C-BFP)</name>
    <name type="common">Wheat tan spot fungus</name>
    <name type="synonym">Drechslera tritici-repentis</name>
    <dbReference type="NCBI Taxonomy" id="426418"/>
    <lineage>
        <taxon>Eukaryota</taxon>
        <taxon>Fungi</taxon>
        <taxon>Dikarya</taxon>
        <taxon>Ascomycota</taxon>
        <taxon>Pezizomycotina</taxon>
        <taxon>Dothideomycetes</taxon>
        <taxon>Pleosporomycetidae</taxon>
        <taxon>Pleosporales</taxon>
        <taxon>Pleosporineae</taxon>
        <taxon>Pleosporaceae</taxon>
        <taxon>Pyrenophora</taxon>
    </lineage>
</organism>
<feature type="region of interest" description="Disordered" evidence="1">
    <location>
        <begin position="48"/>
        <end position="76"/>
    </location>
</feature>
<sequence length="241" mass="26970">MSSTNHPQKPSDKQLSNRKCFIMGLSKCMTPPQSQRIMALRPVNDFAPRLVPNDKKRKAASKTTTKPTDRTILLAKSDNPAIPDVVLQPAAPREMGMKVEDRLFDRRGSEFVLRKSKSWGQCSTSTRSAAGGPEPPSHEKTAEVHKEPSKAQTGASDNTKRDAEDQDMDKELDATSQFDYCLPELRVTPPEDGNRKPGWGEGGKKVRIVRRLLALFKRKSKAGRKKAVKENTWMSKENNNK</sequence>
<reference evidence="3" key="1">
    <citation type="journal article" date="2013" name="G3 (Bethesda)">
        <title>Comparative genomics of a plant-pathogenic fungus, Pyrenophora tritici-repentis, reveals transduplication and the impact of repeat elements on pathogenicity and population divergence.</title>
        <authorList>
            <person name="Manning V.A."/>
            <person name="Pandelova I."/>
            <person name="Dhillon B."/>
            <person name="Wilhelm L.J."/>
            <person name="Goodwin S.B."/>
            <person name="Berlin A.M."/>
            <person name="Figueroa M."/>
            <person name="Freitag M."/>
            <person name="Hane J.K."/>
            <person name="Henrissat B."/>
            <person name="Holman W.H."/>
            <person name="Kodira C.D."/>
            <person name="Martin J."/>
            <person name="Oliver R.P."/>
            <person name="Robbertse B."/>
            <person name="Schackwitz W."/>
            <person name="Schwartz D.C."/>
            <person name="Spatafora J.W."/>
            <person name="Turgeon B.G."/>
            <person name="Yandava C."/>
            <person name="Young S."/>
            <person name="Zhou S."/>
            <person name="Zeng Q."/>
            <person name="Grigoriev I.V."/>
            <person name="Ma L.-J."/>
            <person name="Ciuffetti L.M."/>
        </authorList>
    </citation>
    <scope>NUCLEOTIDE SEQUENCE [LARGE SCALE GENOMIC DNA]</scope>
    <source>
        <strain evidence="3">Pt-1C-BFP</strain>
    </source>
</reference>
<gene>
    <name evidence="2" type="ORF">PTRG_02740</name>
</gene>
<dbReference type="HOGENOM" id="CLU_1152268_0_0_1"/>